<dbReference type="EMBL" id="PJMW01000002">
    <property type="protein sequence ID" value="PKV79557.1"/>
    <property type="molecule type" value="Genomic_DNA"/>
</dbReference>
<dbReference type="Proteomes" id="UP000233766">
    <property type="component" value="Unassembled WGS sequence"/>
</dbReference>
<reference evidence="1 2" key="1">
    <citation type="submission" date="2017-12" db="EMBL/GenBank/DDBJ databases">
        <title>Sequencing the genomes of 1000 Actinobacteria strains.</title>
        <authorList>
            <person name="Klenk H.-P."/>
        </authorList>
    </citation>
    <scope>NUCLEOTIDE SEQUENCE [LARGE SCALE GENOMIC DNA]</scope>
    <source>
        <strain evidence="1 2">DSM 44489</strain>
    </source>
</reference>
<name>A0A2N3VD85_9NOCA</name>
<evidence type="ECO:0000313" key="1">
    <source>
        <dbReference type="EMBL" id="PKV79557.1"/>
    </source>
</evidence>
<sequence>MWSDAPRLQADIDFDADRIRSRSEYTALKDELLQSFPALFDDLDDFFKSFTVQQYIDTFLEEVLYQCGYADDFSPTGAPVKEVMDELERVLTGAPGDFVVARLVSHLTTESGASIELEGIKVIPDQVGSASNIVIRRQIPDSAHVLQRRPSVKGLTPRSLLVLRQTLDTPGFHTGRELSRKLDHFILIASLLTNGTAQPVYEVTGMSTAVTQVPARLRELMNDGSITVARRVIRLNDAHGPALDALSALVRSADPGHEGKIHTSFGLALKKFGGFDHTTDAFEQLVDLATALEGVMVGTNEGEGLTLRLCTRVSALLAADDDSARGIFGDVKALYGLRSTIVHGGELTEKALRKTLASVSTTSDTSDDVKLTVNLGYAIDRLRDIVRRAILARLCLATGPDPIPHWPLGDKPTAVDAILSDDSSREVWRSYWRTHLAEIGVGEAANRATAVEYALSRSER</sequence>
<dbReference type="AlphaFoldDB" id="A0A2N3VD85"/>
<evidence type="ECO:0000313" key="2">
    <source>
        <dbReference type="Proteomes" id="UP000233766"/>
    </source>
</evidence>
<organism evidence="1 2">
    <name type="scientific">Nocardia fluminea</name>
    <dbReference type="NCBI Taxonomy" id="134984"/>
    <lineage>
        <taxon>Bacteria</taxon>
        <taxon>Bacillati</taxon>
        <taxon>Actinomycetota</taxon>
        <taxon>Actinomycetes</taxon>
        <taxon>Mycobacteriales</taxon>
        <taxon>Nocardiaceae</taxon>
        <taxon>Nocardia</taxon>
    </lineage>
</organism>
<accession>A0A2N3VD85</accession>
<keyword evidence="2" id="KW-1185">Reference proteome</keyword>
<proteinExistence type="predicted"/>
<protein>
    <submittedName>
        <fullName evidence="1">Uncharacterized protein</fullName>
    </submittedName>
</protein>
<comment type="caution">
    <text evidence="1">The sequence shown here is derived from an EMBL/GenBank/DDBJ whole genome shotgun (WGS) entry which is preliminary data.</text>
</comment>
<gene>
    <name evidence="1" type="ORF">ATK86_3953</name>
</gene>